<evidence type="ECO:0000313" key="2">
    <source>
        <dbReference type="Proteomes" id="UP001150603"/>
    </source>
</evidence>
<proteinExistence type="predicted"/>
<gene>
    <name evidence="1" type="ORF">FBU59_005020</name>
</gene>
<comment type="caution">
    <text evidence="1">The sequence shown here is derived from an EMBL/GenBank/DDBJ whole genome shotgun (WGS) entry which is preliminary data.</text>
</comment>
<reference evidence="1" key="1">
    <citation type="submission" date="2022-07" db="EMBL/GenBank/DDBJ databases">
        <title>Phylogenomic reconstructions and comparative analyses of Kickxellomycotina fungi.</title>
        <authorList>
            <person name="Reynolds N.K."/>
            <person name="Stajich J.E."/>
            <person name="Barry K."/>
            <person name="Grigoriev I.V."/>
            <person name="Crous P."/>
            <person name="Smith M.E."/>
        </authorList>
    </citation>
    <scope>NUCLEOTIDE SEQUENCE</scope>
    <source>
        <strain evidence="1">NRRL 5244</strain>
    </source>
</reference>
<organism evidence="1 2">
    <name type="scientific">Linderina macrospora</name>
    <dbReference type="NCBI Taxonomy" id="4868"/>
    <lineage>
        <taxon>Eukaryota</taxon>
        <taxon>Fungi</taxon>
        <taxon>Fungi incertae sedis</taxon>
        <taxon>Zoopagomycota</taxon>
        <taxon>Kickxellomycotina</taxon>
        <taxon>Kickxellomycetes</taxon>
        <taxon>Kickxellales</taxon>
        <taxon>Kickxellaceae</taxon>
        <taxon>Linderina</taxon>
    </lineage>
</organism>
<protein>
    <submittedName>
        <fullName evidence="1">Uncharacterized protein</fullName>
    </submittedName>
</protein>
<sequence>MSLLNSFQALELKELCASLYNSVTYTHVLAATAALVGYKIIYALYFSPFRNIPGPFFARLSNIRLGYTGTFGEMSKYAIEDYEKYGDVYVCGPNAVALSNLSDLKSALSTHAFAKPAFYNAFQLFGVDNILSSCNADLVSMRKRQMGPFFNLGYLQKMEPTILKAGYLALKEKWDAEIDADARGYIEINYSRTYMLATLDVIGALMCGQEL</sequence>
<dbReference type="Proteomes" id="UP001150603">
    <property type="component" value="Unassembled WGS sequence"/>
</dbReference>
<keyword evidence="2" id="KW-1185">Reference proteome</keyword>
<accession>A0ACC1J449</accession>
<dbReference type="EMBL" id="JANBPW010003847">
    <property type="protein sequence ID" value="KAJ1936540.1"/>
    <property type="molecule type" value="Genomic_DNA"/>
</dbReference>
<evidence type="ECO:0000313" key="1">
    <source>
        <dbReference type="EMBL" id="KAJ1936540.1"/>
    </source>
</evidence>
<name>A0ACC1J449_9FUNG</name>
<feature type="non-terminal residue" evidence="1">
    <location>
        <position position="211"/>
    </location>
</feature>